<organism evidence="13 14">
    <name type="scientific">Pseudoscardovia radai</name>
    <dbReference type="NCBI Taxonomy" id="987066"/>
    <lineage>
        <taxon>Bacteria</taxon>
        <taxon>Bacillati</taxon>
        <taxon>Actinomycetota</taxon>
        <taxon>Actinomycetes</taxon>
        <taxon>Bifidobacteriales</taxon>
        <taxon>Bifidobacteriaceae</taxon>
        <taxon>Pseudoscardovia</taxon>
    </lineage>
</organism>
<dbReference type="InterPro" id="IPR014743">
    <property type="entry name" value="Cl-channel_core"/>
</dbReference>
<feature type="transmembrane region" description="Helical" evidence="11">
    <location>
        <begin position="111"/>
        <end position="131"/>
    </location>
</feature>
<feature type="transmembrane region" description="Helical" evidence="11">
    <location>
        <begin position="350"/>
        <end position="374"/>
    </location>
</feature>
<evidence type="ECO:0000256" key="8">
    <source>
        <dbReference type="ARBA" id="ARBA00023214"/>
    </source>
</evidence>
<dbReference type="PRINTS" id="PR00762">
    <property type="entry name" value="CLCHANNEL"/>
</dbReference>
<protein>
    <submittedName>
        <fullName evidence="13">Sodium:proton antiporter</fullName>
    </submittedName>
</protein>
<keyword evidence="3 11" id="KW-0812">Transmembrane</keyword>
<dbReference type="Gene3D" id="3.30.70.1450">
    <property type="entry name" value="Regulator of K+ conductance, C-terminal domain"/>
    <property type="match status" value="1"/>
</dbReference>
<gene>
    <name evidence="13" type="ORF">PSRA_0019</name>
</gene>
<feature type="region of interest" description="Disordered" evidence="10">
    <location>
        <begin position="1"/>
        <end position="47"/>
    </location>
</feature>
<comment type="caution">
    <text evidence="13">The sequence shown here is derived from an EMBL/GenBank/DDBJ whole genome shotgun (WGS) entry which is preliminary data.</text>
</comment>
<dbReference type="InterPro" id="IPR006037">
    <property type="entry name" value="RCK_C"/>
</dbReference>
<sequence length="599" mass="61564">MHDASAAPSSTPGGAGVAATAGTATPAAATDTPTAPAAGPDTPDFSRRIVHPRSRLIRFMSHGDQIKWTLAGKALLCGLFSGVLVVIYRGLLAWGTGVASDIYLYLRLHPLYIAPWCLLAVVVGLAVGWMVKKVPMASGSGIPQIKGVLLNGLKLAALPVLAVRYVGGTLCSLFGLSLGREGPSIEIGAAGSQLLGGKLRRTREEGAFLVAGGAAAGLSAAFNAPLSGMMFALEEIYRSFSPLVLLTAAAAGLSADFVSKYWFGLRPVLDFSTVPQMSVFGMLWMIPFGIVVGIIGALTNRFLLGAQTLYGRMPEWMRAPLSMLIAVPVGLFFPYVLGGGEQMIHICESLTMPFGMLALMMLAKMLFTATSFGSGVPGGIFMPILAIGASCGAAFGTGLSLLDQIPVRGITAFAVYGMAAALAACVKSPITAIMLTVEMSGSVMHMLPVAICTFTALFVSDVLHTQPIYSVLLDRYMASHEGGASSRSGTAMMEFPVEPGSLADGARVGSLDMPRSAVLVTIIRGSAEVIPYDSTRLVPGDYLVVVFPTSHTSGVHEGMRRLCQGGGAGLSGGGAGAASGAASAGGGVEPGGANGGKIV</sequence>
<dbReference type="PANTHER" id="PTHR43427">
    <property type="entry name" value="CHLORIDE CHANNEL PROTEIN CLC-E"/>
    <property type="match status" value="1"/>
</dbReference>
<evidence type="ECO:0000256" key="5">
    <source>
        <dbReference type="ARBA" id="ARBA00023065"/>
    </source>
</evidence>
<dbReference type="CDD" id="cd01031">
    <property type="entry name" value="EriC"/>
    <property type="match status" value="1"/>
</dbReference>
<keyword evidence="4 11" id="KW-1133">Transmembrane helix</keyword>
<evidence type="ECO:0000256" key="9">
    <source>
        <dbReference type="ARBA" id="ARBA00023303"/>
    </source>
</evidence>
<feature type="transmembrane region" description="Helical" evidence="11">
    <location>
        <begin position="380"/>
        <end position="402"/>
    </location>
</feature>
<feature type="transmembrane region" description="Helical" evidence="11">
    <location>
        <begin position="414"/>
        <end position="437"/>
    </location>
</feature>
<feature type="domain" description="RCK C-terminal" evidence="12">
    <location>
        <begin position="480"/>
        <end position="561"/>
    </location>
</feature>
<feature type="transmembrane region" description="Helical" evidence="11">
    <location>
        <begin position="208"/>
        <end position="233"/>
    </location>
</feature>
<evidence type="ECO:0000256" key="2">
    <source>
        <dbReference type="ARBA" id="ARBA00022448"/>
    </source>
</evidence>
<evidence type="ECO:0000256" key="3">
    <source>
        <dbReference type="ARBA" id="ARBA00022692"/>
    </source>
</evidence>
<evidence type="ECO:0000256" key="11">
    <source>
        <dbReference type="SAM" id="Phobius"/>
    </source>
</evidence>
<keyword evidence="2" id="KW-0813">Transport</keyword>
<evidence type="ECO:0000259" key="12">
    <source>
        <dbReference type="PROSITE" id="PS51202"/>
    </source>
</evidence>
<keyword evidence="6 11" id="KW-0472">Membrane</keyword>
<dbReference type="GO" id="GO:0008324">
    <property type="term" value="F:monoatomic cation transmembrane transporter activity"/>
    <property type="evidence" value="ECO:0007669"/>
    <property type="project" value="InterPro"/>
</dbReference>
<dbReference type="InterPro" id="IPR050368">
    <property type="entry name" value="ClC-type_chloride_channel"/>
</dbReference>
<evidence type="ECO:0000256" key="10">
    <source>
        <dbReference type="SAM" id="MobiDB-lite"/>
    </source>
</evidence>
<keyword evidence="8" id="KW-0868">Chloride</keyword>
<dbReference type="Pfam" id="PF00654">
    <property type="entry name" value="Voltage_CLC"/>
    <property type="match status" value="1"/>
</dbReference>
<dbReference type="SUPFAM" id="SSF116726">
    <property type="entry name" value="TrkA C-terminal domain-like"/>
    <property type="match status" value="1"/>
</dbReference>
<comment type="subcellular location">
    <subcellularLocation>
        <location evidence="1">Membrane</location>
        <topology evidence="1">Multi-pass membrane protein</topology>
    </subcellularLocation>
</comment>
<dbReference type="SUPFAM" id="SSF81340">
    <property type="entry name" value="Clc chloride channel"/>
    <property type="match status" value="1"/>
</dbReference>
<dbReference type="Proteomes" id="UP000216725">
    <property type="component" value="Unassembled WGS sequence"/>
</dbReference>
<keyword evidence="9" id="KW-0407">Ion channel</keyword>
<feature type="compositionally biased region" description="Low complexity" evidence="10">
    <location>
        <begin position="1"/>
        <end position="43"/>
    </location>
</feature>
<evidence type="ECO:0000256" key="4">
    <source>
        <dbReference type="ARBA" id="ARBA00022989"/>
    </source>
</evidence>
<dbReference type="InterPro" id="IPR036721">
    <property type="entry name" value="RCK_C_sf"/>
</dbReference>
<feature type="transmembrane region" description="Helical" evidence="11">
    <location>
        <begin position="319"/>
        <end position="338"/>
    </location>
</feature>
<dbReference type="GO" id="GO:0034707">
    <property type="term" value="C:chloride channel complex"/>
    <property type="evidence" value="ECO:0007669"/>
    <property type="project" value="UniProtKB-KW"/>
</dbReference>
<proteinExistence type="predicted"/>
<evidence type="ECO:0000256" key="1">
    <source>
        <dbReference type="ARBA" id="ARBA00004141"/>
    </source>
</evidence>
<dbReference type="GO" id="GO:0006813">
    <property type="term" value="P:potassium ion transport"/>
    <property type="evidence" value="ECO:0007669"/>
    <property type="project" value="InterPro"/>
</dbReference>
<evidence type="ECO:0000313" key="14">
    <source>
        <dbReference type="Proteomes" id="UP000216725"/>
    </source>
</evidence>
<keyword evidence="14" id="KW-1185">Reference proteome</keyword>
<dbReference type="InterPro" id="IPR001807">
    <property type="entry name" value="ClC"/>
</dbReference>
<keyword evidence="7" id="KW-0869">Chloride channel</keyword>
<evidence type="ECO:0000256" key="7">
    <source>
        <dbReference type="ARBA" id="ARBA00023173"/>
    </source>
</evidence>
<dbReference type="Pfam" id="PF02080">
    <property type="entry name" value="TrkA_C"/>
    <property type="match status" value="1"/>
</dbReference>
<feature type="region of interest" description="Disordered" evidence="10">
    <location>
        <begin position="579"/>
        <end position="599"/>
    </location>
</feature>
<name>A0A261F378_9BIFI</name>
<feature type="transmembrane region" description="Helical" evidence="11">
    <location>
        <begin position="279"/>
        <end position="299"/>
    </location>
</feature>
<feature type="transmembrane region" description="Helical" evidence="11">
    <location>
        <begin position="70"/>
        <end position="91"/>
    </location>
</feature>
<reference evidence="13 14" key="1">
    <citation type="journal article" date="2017" name="BMC Genomics">
        <title>Comparative genomic and phylogenomic analyses of the Bifidobacteriaceae family.</title>
        <authorList>
            <person name="Lugli G.A."/>
            <person name="Milani C."/>
            <person name="Turroni F."/>
            <person name="Duranti S."/>
            <person name="Mancabelli L."/>
            <person name="Mangifesta M."/>
            <person name="Ferrario C."/>
            <person name="Modesto M."/>
            <person name="Mattarelli P."/>
            <person name="Jiri K."/>
            <person name="van Sinderen D."/>
            <person name="Ventura M."/>
        </authorList>
    </citation>
    <scope>NUCLEOTIDE SEQUENCE [LARGE SCALE GENOMIC DNA]</scope>
    <source>
        <strain evidence="13 14">DSM 24742</strain>
    </source>
</reference>
<evidence type="ECO:0000256" key="6">
    <source>
        <dbReference type="ARBA" id="ARBA00023136"/>
    </source>
</evidence>
<dbReference type="PROSITE" id="PS51202">
    <property type="entry name" value="RCK_C"/>
    <property type="match status" value="1"/>
</dbReference>
<keyword evidence="5" id="KW-0406">Ion transport</keyword>
<dbReference type="AlphaFoldDB" id="A0A261F378"/>
<dbReference type="PANTHER" id="PTHR43427:SF6">
    <property type="entry name" value="CHLORIDE CHANNEL PROTEIN CLC-E"/>
    <property type="match status" value="1"/>
</dbReference>
<dbReference type="EMBL" id="MWWR01000001">
    <property type="protein sequence ID" value="OZG53572.1"/>
    <property type="molecule type" value="Genomic_DNA"/>
</dbReference>
<feature type="transmembrane region" description="Helical" evidence="11">
    <location>
        <begin position="239"/>
        <end position="258"/>
    </location>
</feature>
<dbReference type="Gene3D" id="1.10.3080.10">
    <property type="entry name" value="Clc chloride channel"/>
    <property type="match status" value="1"/>
</dbReference>
<evidence type="ECO:0000313" key="13">
    <source>
        <dbReference type="EMBL" id="OZG53572.1"/>
    </source>
</evidence>
<accession>A0A261F378</accession>
<dbReference type="GO" id="GO:0005254">
    <property type="term" value="F:chloride channel activity"/>
    <property type="evidence" value="ECO:0007669"/>
    <property type="project" value="UniProtKB-KW"/>
</dbReference>